<comment type="caution">
    <text evidence="1">The sequence shown here is derived from an EMBL/GenBank/DDBJ whole genome shotgun (WGS) entry which is preliminary data.</text>
</comment>
<sequence length="75" mass="8026">MGSVALLGAALAIAVTGANACLAVIAIVRVLGARLRRSTLHVSRSCRLGSTRRVDRRPGLRWALSFRTGAQWRPS</sequence>
<name>A0A330H809_9HYPH</name>
<protein>
    <submittedName>
        <fullName evidence="1">Uncharacterized protein</fullName>
    </submittedName>
</protein>
<keyword evidence="2" id="KW-1185">Reference proteome</keyword>
<gene>
    <name evidence="1" type="ORF">DPM33_30570</name>
</gene>
<evidence type="ECO:0000313" key="1">
    <source>
        <dbReference type="EMBL" id="RAZ84766.1"/>
    </source>
</evidence>
<dbReference type="EMBL" id="QMBP01000021">
    <property type="protein sequence ID" value="RAZ84766.1"/>
    <property type="molecule type" value="Genomic_DNA"/>
</dbReference>
<accession>A0A330H809</accession>
<evidence type="ECO:0000313" key="2">
    <source>
        <dbReference type="Proteomes" id="UP000251558"/>
    </source>
</evidence>
<dbReference type="AlphaFoldDB" id="A0A330H809"/>
<dbReference type="Proteomes" id="UP000251558">
    <property type="component" value="Unassembled WGS sequence"/>
</dbReference>
<reference evidence="1 2" key="1">
    <citation type="submission" date="2018-07" db="EMBL/GenBank/DDBJ databases">
        <title>Diversity of Mesorhizobium strains in Brazil.</title>
        <authorList>
            <person name="Helene L.C.F."/>
            <person name="Dall'Agnol R."/>
            <person name="Delamuta J.R.M."/>
            <person name="Hungria M."/>
        </authorList>
    </citation>
    <scope>NUCLEOTIDE SEQUENCE [LARGE SCALE GENOMIC DNA]</scope>
    <source>
        <strain evidence="1 2">AC99b</strain>
    </source>
</reference>
<organism evidence="1 2">
    <name type="scientific">Mesorhizobium hawassense</name>
    <dbReference type="NCBI Taxonomy" id="1209954"/>
    <lineage>
        <taxon>Bacteria</taxon>
        <taxon>Pseudomonadati</taxon>
        <taxon>Pseudomonadota</taxon>
        <taxon>Alphaproteobacteria</taxon>
        <taxon>Hyphomicrobiales</taxon>
        <taxon>Phyllobacteriaceae</taxon>
        <taxon>Mesorhizobium</taxon>
    </lineage>
</organism>
<proteinExistence type="predicted"/>